<evidence type="ECO:0000256" key="8">
    <source>
        <dbReference type="SAM" id="MobiDB-lite"/>
    </source>
</evidence>
<dbReference type="SUPFAM" id="SSF57667">
    <property type="entry name" value="beta-beta-alpha zinc fingers"/>
    <property type="match status" value="1"/>
</dbReference>
<organism evidence="10 11">
    <name type="scientific">Argiope bruennichi</name>
    <name type="common">Wasp spider</name>
    <name type="synonym">Aranea bruennichi</name>
    <dbReference type="NCBI Taxonomy" id="94029"/>
    <lineage>
        <taxon>Eukaryota</taxon>
        <taxon>Metazoa</taxon>
        <taxon>Ecdysozoa</taxon>
        <taxon>Arthropoda</taxon>
        <taxon>Chelicerata</taxon>
        <taxon>Arachnida</taxon>
        <taxon>Araneae</taxon>
        <taxon>Araneomorphae</taxon>
        <taxon>Entelegynae</taxon>
        <taxon>Araneoidea</taxon>
        <taxon>Araneidae</taxon>
        <taxon>Argiope</taxon>
    </lineage>
</organism>
<gene>
    <name evidence="10" type="ORF">HNY73_009646</name>
</gene>
<evidence type="ECO:0000256" key="7">
    <source>
        <dbReference type="PROSITE-ProRule" id="PRU00042"/>
    </source>
</evidence>
<evidence type="ECO:0000256" key="2">
    <source>
        <dbReference type="ARBA" id="ARBA00022723"/>
    </source>
</evidence>
<dbReference type="InterPro" id="IPR013087">
    <property type="entry name" value="Znf_C2H2_type"/>
</dbReference>
<feature type="domain" description="C2H2-type" evidence="9">
    <location>
        <begin position="152"/>
        <end position="179"/>
    </location>
</feature>
<keyword evidence="6" id="KW-0539">Nucleus</keyword>
<evidence type="ECO:0000259" key="9">
    <source>
        <dbReference type="PROSITE" id="PS50157"/>
    </source>
</evidence>
<reference evidence="10" key="2">
    <citation type="submission" date="2020-06" db="EMBL/GenBank/DDBJ databases">
        <authorList>
            <person name="Sheffer M."/>
        </authorList>
    </citation>
    <scope>NUCLEOTIDE SEQUENCE</scope>
</reference>
<evidence type="ECO:0000256" key="4">
    <source>
        <dbReference type="ARBA" id="ARBA00022771"/>
    </source>
</evidence>
<keyword evidence="11" id="KW-1185">Reference proteome</keyword>
<keyword evidence="5" id="KW-0862">Zinc</keyword>
<keyword evidence="4 7" id="KW-0863">Zinc-finger</keyword>
<dbReference type="AlphaFoldDB" id="A0A8T0FB42"/>
<keyword evidence="2" id="KW-0479">Metal-binding</keyword>
<dbReference type="PANTHER" id="PTHR16515">
    <property type="entry name" value="PR DOMAIN ZINC FINGER PROTEIN"/>
    <property type="match status" value="1"/>
</dbReference>
<evidence type="ECO:0000313" key="11">
    <source>
        <dbReference type="Proteomes" id="UP000807504"/>
    </source>
</evidence>
<dbReference type="Gene3D" id="3.30.160.60">
    <property type="entry name" value="Classic Zinc Finger"/>
    <property type="match status" value="2"/>
</dbReference>
<evidence type="ECO:0000256" key="1">
    <source>
        <dbReference type="ARBA" id="ARBA00004123"/>
    </source>
</evidence>
<dbReference type="PROSITE" id="PS50157">
    <property type="entry name" value="ZINC_FINGER_C2H2_2"/>
    <property type="match status" value="1"/>
</dbReference>
<evidence type="ECO:0000256" key="5">
    <source>
        <dbReference type="ARBA" id="ARBA00022833"/>
    </source>
</evidence>
<keyword evidence="3" id="KW-0677">Repeat</keyword>
<feature type="compositionally biased region" description="Polar residues" evidence="8">
    <location>
        <begin position="78"/>
        <end position="97"/>
    </location>
</feature>
<dbReference type="GO" id="GO:0008270">
    <property type="term" value="F:zinc ion binding"/>
    <property type="evidence" value="ECO:0007669"/>
    <property type="project" value="UniProtKB-KW"/>
</dbReference>
<dbReference type="PANTHER" id="PTHR16515:SF66">
    <property type="entry name" value="C2H2-TYPE DOMAIN-CONTAINING PROTEIN"/>
    <property type="match status" value="1"/>
</dbReference>
<dbReference type="GO" id="GO:0005634">
    <property type="term" value="C:nucleus"/>
    <property type="evidence" value="ECO:0007669"/>
    <property type="project" value="UniProtKB-SubCell"/>
</dbReference>
<dbReference type="InterPro" id="IPR050331">
    <property type="entry name" value="Zinc_finger"/>
</dbReference>
<dbReference type="InterPro" id="IPR036236">
    <property type="entry name" value="Znf_C2H2_sf"/>
</dbReference>
<dbReference type="SMART" id="SM00355">
    <property type="entry name" value="ZnF_C2H2"/>
    <property type="match status" value="2"/>
</dbReference>
<dbReference type="GO" id="GO:0010468">
    <property type="term" value="P:regulation of gene expression"/>
    <property type="evidence" value="ECO:0007669"/>
    <property type="project" value="TreeGrafter"/>
</dbReference>
<protein>
    <submittedName>
        <fullName evidence="10">Zinc finger protein 69 like protein</fullName>
    </submittedName>
</protein>
<dbReference type="PROSITE" id="PS00028">
    <property type="entry name" value="ZINC_FINGER_C2H2_1"/>
    <property type="match status" value="1"/>
</dbReference>
<dbReference type="Pfam" id="PF00096">
    <property type="entry name" value="zf-C2H2"/>
    <property type="match status" value="1"/>
</dbReference>
<comment type="caution">
    <text evidence="10">The sequence shown here is derived from an EMBL/GenBank/DDBJ whole genome shotgun (WGS) entry which is preliminary data.</text>
</comment>
<comment type="subcellular location">
    <subcellularLocation>
        <location evidence="1">Nucleus</location>
    </subcellularLocation>
</comment>
<evidence type="ECO:0000256" key="6">
    <source>
        <dbReference type="ARBA" id="ARBA00023242"/>
    </source>
</evidence>
<dbReference type="FunFam" id="3.30.160.60:FF:000446">
    <property type="entry name" value="Zinc finger protein"/>
    <property type="match status" value="1"/>
</dbReference>
<dbReference type="Proteomes" id="UP000807504">
    <property type="component" value="Unassembled WGS sequence"/>
</dbReference>
<accession>A0A8T0FB42</accession>
<proteinExistence type="predicted"/>
<feature type="region of interest" description="Disordered" evidence="8">
    <location>
        <begin position="74"/>
        <end position="99"/>
    </location>
</feature>
<evidence type="ECO:0000313" key="10">
    <source>
        <dbReference type="EMBL" id="KAF8788111.1"/>
    </source>
</evidence>
<name>A0A8T0FB42_ARGBR</name>
<evidence type="ECO:0000256" key="3">
    <source>
        <dbReference type="ARBA" id="ARBA00022737"/>
    </source>
</evidence>
<reference evidence="10" key="1">
    <citation type="journal article" date="2020" name="bioRxiv">
        <title>Chromosome-level reference genome of the European wasp spider Argiope bruennichi: a resource for studies on range expansion and evolutionary adaptation.</title>
        <authorList>
            <person name="Sheffer M.M."/>
            <person name="Hoppe A."/>
            <person name="Krehenwinkel H."/>
            <person name="Uhl G."/>
            <person name="Kuss A.W."/>
            <person name="Jensen L."/>
            <person name="Jensen C."/>
            <person name="Gillespie R.G."/>
            <person name="Hoff K.J."/>
            <person name="Prost S."/>
        </authorList>
    </citation>
    <scope>NUCLEOTIDE SEQUENCE</scope>
</reference>
<sequence length="204" mass="23428">MKELKCLNCNQPFDRQQGHRCLNSRWMLVTEDRNKISEDIVDGLIENEFISLARKQLPDLSSVCSEIFNKISDPKADSSLSKDVTSENHQQIGSSPVSFPEKSEAYATRSVSDVDAVPGPSHLPFNESKGSVSQEVFQPKPYHAEPAHVKRWTCNICRKVYKKVYHLKRHMQIHVGEKRHRCDVCGKSFLRKYGLKVAHRDSYR</sequence>
<dbReference type="EMBL" id="JABXBU010000015">
    <property type="protein sequence ID" value="KAF8788111.1"/>
    <property type="molecule type" value="Genomic_DNA"/>
</dbReference>